<dbReference type="AlphaFoldDB" id="A0A399SNK4"/>
<organism evidence="1 2">
    <name type="scientific">Clavibacter michiganensis subsp. insidiosus</name>
    <dbReference type="NCBI Taxonomy" id="33014"/>
    <lineage>
        <taxon>Bacteria</taxon>
        <taxon>Bacillati</taxon>
        <taxon>Actinomycetota</taxon>
        <taxon>Actinomycetes</taxon>
        <taxon>Micrococcales</taxon>
        <taxon>Microbacteriaceae</taxon>
        <taxon>Clavibacter</taxon>
    </lineage>
</organism>
<evidence type="ECO:0000313" key="1">
    <source>
        <dbReference type="EMBL" id="RIJ44221.1"/>
    </source>
</evidence>
<dbReference type="Proteomes" id="UP000266634">
    <property type="component" value="Unassembled WGS sequence"/>
</dbReference>
<dbReference type="GO" id="GO:0016740">
    <property type="term" value="F:transferase activity"/>
    <property type="evidence" value="ECO:0007669"/>
    <property type="project" value="UniProtKB-KW"/>
</dbReference>
<sequence length="37" mass="4246">MEILITPAELDRALRTHDDVHVLDVRWSLGRPPGRPL</sequence>
<feature type="non-terminal residue" evidence="1">
    <location>
        <position position="37"/>
    </location>
</feature>
<dbReference type="EMBL" id="QWEA01000077">
    <property type="protein sequence ID" value="RIJ44221.1"/>
    <property type="molecule type" value="Genomic_DNA"/>
</dbReference>
<proteinExistence type="predicted"/>
<gene>
    <name evidence="1" type="ORF">DZF93_03655</name>
</gene>
<evidence type="ECO:0000313" key="2">
    <source>
        <dbReference type="Proteomes" id="UP000266634"/>
    </source>
</evidence>
<accession>A0A399SNK4</accession>
<keyword evidence="1" id="KW-0808">Transferase</keyword>
<comment type="caution">
    <text evidence="1">The sequence shown here is derived from an EMBL/GenBank/DDBJ whole genome shotgun (WGS) entry which is preliminary data.</text>
</comment>
<protein>
    <submittedName>
        <fullName evidence="1">Sulfurtransferase</fullName>
    </submittedName>
</protein>
<name>A0A399SNK4_9MICO</name>
<reference evidence="1 2" key="1">
    <citation type="submission" date="2018-08" db="EMBL/GenBank/DDBJ databases">
        <title>Genome Sequence of Clavibacter michiganensis Subspecies type strains, and the Atypical Peach-Colored Strains Isolated from Tomato.</title>
        <authorList>
            <person name="Osdaghi E."/>
            <person name="Portier P."/>
            <person name="Briand M."/>
            <person name="Jacques M.-A."/>
        </authorList>
    </citation>
    <scope>NUCLEOTIDE SEQUENCE [LARGE SCALE GENOMIC DNA]</scope>
    <source>
        <strain evidence="1 2">CFBP 6488</strain>
    </source>
</reference>